<keyword evidence="2" id="KW-1185">Reference proteome</keyword>
<dbReference type="PIRSF" id="PIRSF020680">
    <property type="entry name" value="PhnH"/>
    <property type="match status" value="1"/>
</dbReference>
<dbReference type="Pfam" id="PF05845">
    <property type="entry name" value="PhnH"/>
    <property type="match status" value="1"/>
</dbReference>
<dbReference type="RefSeq" id="WP_044895465.1">
    <property type="nucleotide sequence ID" value="NZ_JAUSTR010000020.1"/>
</dbReference>
<dbReference type="EMBL" id="JAUSTR010000020">
    <property type="protein sequence ID" value="MDQ0163640.1"/>
    <property type="molecule type" value="Genomic_DNA"/>
</dbReference>
<dbReference type="GO" id="GO:0061693">
    <property type="term" value="F:alpha-D-ribose 1-methylphosphonate 5-triphosphate synthase activity"/>
    <property type="evidence" value="ECO:0007669"/>
    <property type="project" value="UniProtKB-EC"/>
</dbReference>
<dbReference type="NCBIfam" id="TIGR03292">
    <property type="entry name" value="PhnH_redo"/>
    <property type="match status" value="1"/>
</dbReference>
<keyword evidence="1" id="KW-0808">Transferase</keyword>
<dbReference type="Gene3D" id="3.40.50.11310">
    <property type="entry name" value="Bacterial phosphonate metabolism protein PhnH"/>
    <property type="match status" value="1"/>
</dbReference>
<dbReference type="InterPro" id="IPR038058">
    <property type="entry name" value="PhnH-like_sp"/>
</dbReference>
<dbReference type="InterPro" id="IPR008772">
    <property type="entry name" value="Phosphonate_metab_PhnH"/>
</dbReference>
<name>A0ABT9VRZ7_9BACI</name>
<reference evidence="1 2" key="1">
    <citation type="submission" date="2023-07" db="EMBL/GenBank/DDBJ databases">
        <title>Genomic Encyclopedia of Type Strains, Phase IV (KMG-IV): sequencing the most valuable type-strain genomes for metagenomic binning, comparative biology and taxonomic classification.</title>
        <authorList>
            <person name="Goeker M."/>
        </authorList>
    </citation>
    <scope>NUCLEOTIDE SEQUENCE [LARGE SCALE GENOMIC DNA]</scope>
    <source>
        <strain evidence="1 2">DSM 19092</strain>
    </source>
</reference>
<evidence type="ECO:0000313" key="1">
    <source>
        <dbReference type="EMBL" id="MDQ0163640.1"/>
    </source>
</evidence>
<sequence length="205" mass="23027">MKLDFIHDIQSAYRKVVDSMSKPGFITNLKDEADKVDLEAGCFSSTLVLAMMLLDTEVTFKVISNREEEITRWMNQLTYSKTDEVEKADFVFVLQDVSQSMFEQTFKQAKIGSLLDPHESATVIIETDEIRNGNQYVLTGPGIEGENYAKISIKGNWVEIREQKNAEYPMGVDLIFVDKSHNLLCLPRTTQISIEGGSLDGVCGS</sequence>
<evidence type="ECO:0000313" key="2">
    <source>
        <dbReference type="Proteomes" id="UP001225646"/>
    </source>
</evidence>
<protein>
    <submittedName>
        <fullName evidence="1">Alpha-D-ribose 1-methylphosphonate 5-triphosphate synthase subunit PhnH</fullName>
        <ecNumber evidence="1">2.7.8.37</ecNumber>
    </submittedName>
</protein>
<dbReference type="EC" id="2.7.8.37" evidence="1"/>
<gene>
    <name evidence="1" type="ORF">J2S06_002746</name>
</gene>
<accession>A0ABT9VRZ7</accession>
<dbReference type="SUPFAM" id="SSF159709">
    <property type="entry name" value="PhnH-like"/>
    <property type="match status" value="1"/>
</dbReference>
<dbReference type="Proteomes" id="UP001225646">
    <property type="component" value="Unassembled WGS sequence"/>
</dbReference>
<comment type="caution">
    <text evidence="1">The sequence shown here is derived from an EMBL/GenBank/DDBJ whole genome shotgun (WGS) entry which is preliminary data.</text>
</comment>
<proteinExistence type="predicted"/>
<organism evidence="1 2">
    <name type="scientific">Aeribacillus alveayuensis</name>
    <dbReference type="NCBI Taxonomy" id="279215"/>
    <lineage>
        <taxon>Bacteria</taxon>
        <taxon>Bacillati</taxon>
        <taxon>Bacillota</taxon>
        <taxon>Bacilli</taxon>
        <taxon>Bacillales</taxon>
        <taxon>Bacillaceae</taxon>
        <taxon>Aeribacillus</taxon>
    </lineage>
</organism>